<comment type="caution">
    <text evidence="1">The sequence shown here is derived from an EMBL/GenBank/DDBJ whole genome shotgun (WGS) entry which is preliminary data.</text>
</comment>
<dbReference type="EMBL" id="PPEA01000663">
    <property type="protein sequence ID" value="PQM45165.1"/>
    <property type="molecule type" value="Genomic_DNA"/>
</dbReference>
<dbReference type="AlphaFoldDB" id="A0A2S8BEW0"/>
<accession>A0A2S8BEW0</accession>
<dbReference type="Proteomes" id="UP000238296">
    <property type="component" value="Unassembled WGS sequence"/>
</dbReference>
<keyword evidence="1" id="KW-0808">Transferase</keyword>
<protein>
    <submittedName>
        <fullName evidence="1">Malonyl CoA-acyl carrier protein transacylase</fullName>
        <ecNumber evidence="1">2.3.1.39</ecNumber>
    </submittedName>
</protein>
<sequence length="66" mass="7196">MSTLVAQLTRPVRWDLCVDTLRQRNVTAIVEFPPAGTLTGIAKRELRGVPTHAVKSPADLDGLTEL</sequence>
<keyword evidence="1" id="KW-0012">Acyltransferase</keyword>
<name>A0A2S8BEW0_9MYCO</name>
<gene>
    <name evidence="1" type="primary">fabD_1</name>
    <name evidence="1" type="ORF">C1Y40_04681</name>
</gene>
<organism evidence="1 2">
    <name type="scientific">Mycobacterium talmoniae</name>
    <dbReference type="NCBI Taxonomy" id="1858794"/>
    <lineage>
        <taxon>Bacteria</taxon>
        <taxon>Bacillati</taxon>
        <taxon>Actinomycetota</taxon>
        <taxon>Actinomycetes</taxon>
        <taxon>Mycobacteriales</taxon>
        <taxon>Mycobacteriaceae</taxon>
        <taxon>Mycobacterium</taxon>
    </lineage>
</organism>
<dbReference type="EC" id="2.3.1.39" evidence="1"/>
<dbReference type="InterPro" id="IPR001227">
    <property type="entry name" value="Ac_transferase_dom_sf"/>
</dbReference>
<proteinExistence type="predicted"/>
<dbReference type="SUPFAM" id="SSF52151">
    <property type="entry name" value="FabD/lysophospholipase-like"/>
    <property type="match status" value="1"/>
</dbReference>
<dbReference type="GO" id="GO:0004314">
    <property type="term" value="F:[acyl-carrier-protein] S-malonyltransferase activity"/>
    <property type="evidence" value="ECO:0007669"/>
    <property type="project" value="UniProtKB-EC"/>
</dbReference>
<evidence type="ECO:0000313" key="2">
    <source>
        <dbReference type="Proteomes" id="UP000238296"/>
    </source>
</evidence>
<dbReference type="Gene3D" id="3.40.366.10">
    <property type="entry name" value="Malonyl-Coenzyme A Acyl Carrier Protein, domain 2"/>
    <property type="match status" value="1"/>
</dbReference>
<evidence type="ECO:0000313" key="1">
    <source>
        <dbReference type="EMBL" id="PQM45165.1"/>
    </source>
</evidence>
<dbReference type="InterPro" id="IPR016035">
    <property type="entry name" value="Acyl_Trfase/lysoPLipase"/>
</dbReference>
<reference evidence="1 2" key="1">
    <citation type="journal article" date="2017" name="Int. J. Syst. Evol. Microbiol.">
        <title>Mycobacterium talmoniae sp. nov., a slowly growing mycobacterium isolated from human respiratory samples.</title>
        <authorList>
            <person name="Davidson R.M."/>
            <person name="DeGroote M.A."/>
            <person name="Marola J.L."/>
            <person name="Buss S."/>
            <person name="Jones V."/>
            <person name="McNeil M.R."/>
            <person name="Freifeld A.G."/>
            <person name="Elaine Epperson L."/>
            <person name="Hasan N.A."/>
            <person name="Jackson M."/>
            <person name="Iwen P.C."/>
            <person name="Salfinger M."/>
            <person name="Strong M."/>
        </authorList>
    </citation>
    <scope>NUCLEOTIDE SEQUENCE [LARGE SCALE GENOMIC DNA]</scope>
    <source>
        <strain evidence="1 2">ATCC BAA-2683</strain>
    </source>
</reference>